<dbReference type="Pfam" id="PF04145">
    <property type="entry name" value="Ctr"/>
    <property type="match status" value="2"/>
</dbReference>
<keyword evidence="6" id="KW-0406">Ion transport</keyword>
<evidence type="ECO:0000313" key="7">
    <source>
        <dbReference type="EnsemblPlants" id="AUR62029441-RA:cds"/>
    </source>
</evidence>
<keyword evidence="8" id="KW-1185">Reference proteome</keyword>
<evidence type="ECO:0000313" key="8">
    <source>
        <dbReference type="Proteomes" id="UP000596660"/>
    </source>
</evidence>
<protein>
    <recommendedName>
        <fullName evidence="6">Copper transport protein</fullName>
    </recommendedName>
</protein>
<accession>A0A803MHI9</accession>
<evidence type="ECO:0000256" key="1">
    <source>
        <dbReference type="ARBA" id="ARBA00006921"/>
    </source>
</evidence>
<reference evidence="7" key="2">
    <citation type="submission" date="2021-03" db="UniProtKB">
        <authorList>
            <consortium name="EnsemblPlants"/>
        </authorList>
    </citation>
    <scope>IDENTIFICATION</scope>
</reference>
<dbReference type="OMA" id="HTAFYWG"/>
<dbReference type="PANTHER" id="PTHR12483:SF94">
    <property type="entry name" value="COPPER TRANSPORTER 4"/>
    <property type="match status" value="1"/>
</dbReference>
<keyword evidence="6" id="KW-0813">Transport</keyword>
<dbReference type="Proteomes" id="UP000596660">
    <property type="component" value="Unplaced"/>
</dbReference>
<dbReference type="AlphaFoldDB" id="A0A803MHI9"/>
<feature type="transmembrane region" description="Helical" evidence="6">
    <location>
        <begin position="26"/>
        <end position="48"/>
    </location>
</feature>
<dbReference type="GO" id="GO:0005886">
    <property type="term" value="C:plasma membrane"/>
    <property type="evidence" value="ECO:0007669"/>
    <property type="project" value="TreeGrafter"/>
</dbReference>
<evidence type="ECO:0000256" key="3">
    <source>
        <dbReference type="ARBA" id="ARBA00022796"/>
    </source>
</evidence>
<dbReference type="GO" id="GO:0005375">
    <property type="term" value="F:copper ion transmembrane transporter activity"/>
    <property type="evidence" value="ECO:0007669"/>
    <property type="project" value="UniProtKB-UniRule"/>
</dbReference>
<dbReference type="EnsemblPlants" id="AUR62029441-RA">
    <property type="protein sequence ID" value="AUR62029441-RA:cds"/>
    <property type="gene ID" value="AUR62029441"/>
</dbReference>
<name>A0A803MHI9_CHEQI</name>
<keyword evidence="4 6" id="KW-1133">Transmembrane helix</keyword>
<dbReference type="PANTHER" id="PTHR12483">
    <property type="entry name" value="SOLUTE CARRIER FAMILY 31 COPPER TRANSPORTERS"/>
    <property type="match status" value="1"/>
</dbReference>
<dbReference type="InterPro" id="IPR007274">
    <property type="entry name" value="Cop_transporter"/>
</dbReference>
<sequence length="127" mass="13738">MAFHTAFYWGKAHQILFPGWPGTSTGMYVVAVLLVFSLAILVECLAYCHIIKPGPNQVAACFFRTGMRAIRAGMAYMVILAVMSYNGGIFIAAVVGHTIGYLIFGSGLYLKSDGRLLSNFGIGHSKI</sequence>
<evidence type="ECO:0000256" key="2">
    <source>
        <dbReference type="ARBA" id="ARBA00022692"/>
    </source>
</evidence>
<comment type="subcellular location">
    <subcellularLocation>
        <location evidence="6">Membrane</location>
        <topology evidence="6">Multi-pass membrane protein</topology>
    </subcellularLocation>
</comment>
<organism evidence="7 8">
    <name type="scientific">Chenopodium quinoa</name>
    <name type="common">Quinoa</name>
    <dbReference type="NCBI Taxonomy" id="63459"/>
    <lineage>
        <taxon>Eukaryota</taxon>
        <taxon>Viridiplantae</taxon>
        <taxon>Streptophyta</taxon>
        <taxon>Embryophyta</taxon>
        <taxon>Tracheophyta</taxon>
        <taxon>Spermatophyta</taxon>
        <taxon>Magnoliopsida</taxon>
        <taxon>eudicotyledons</taxon>
        <taxon>Gunneridae</taxon>
        <taxon>Pentapetalae</taxon>
        <taxon>Caryophyllales</taxon>
        <taxon>Chenopodiaceae</taxon>
        <taxon>Chenopodioideae</taxon>
        <taxon>Atripliceae</taxon>
        <taxon>Chenopodium</taxon>
    </lineage>
</organism>
<keyword evidence="2 6" id="KW-0812">Transmembrane</keyword>
<evidence type="ECO:0000256" key="6">
    <source>
        <dbReference type="RuleBase" id="RU367022"/>
    </source>
</evidence>
<keyword evidence="5 6" id="KW-0472">Membrane</keyword>
<feature type="transmembrane region" description="Helical" evidence="6">
    <location>
        <begin position="69"/>
        <end position="85"/>
    </location>
</feature>
<evidence type="ECO:0000256" key="4">
    <source>
        <dbReference type="ARBA" id="ARBA00022989"/>
    </source>
</evidence>
<reference evidence="7" key="1">
    <citation type="journal article" date="2017" name="Nature">
        <title>The genome of Chenopodium quinoa.</title>
        <authorList>
            <person name="Jarvis D.E."/>
            <person name="Ho Y.S."/>
            <person name="Lightfoot D.J."/>
            <person name="Schmoeckel S.M."/>
            <person name="Li B."/>
            <person name="Borm T.J.A."/>
            <person name="Ohyanagi H."/>
            <person name="Mineta K."/>
            <person name="Michell C.T."/>
            <person name="Saber N."/>
            <person name="Kharbatia N.M."/>
            <person name="Rupper R.R."/>
            <person name="Sharp A.R."/>
            <person name="Dally N."/>
            <person name="Boughton B.A."/>
            <person name="Woo Y.H."/>
            <person name="Gao G."/>
            <person name="Schijlen E.G.W.M."/>
            <person name="Guo X."/>
            <person name="Momin A.A."/>
            <person name="Negrao S."/>
            <person name="Al-Babili S."/>
            <person name="Gehring C."/>
            <person name="Roessner U."/>
            <person name="Jung C."/>
            <person name="Murphy K."/>
            <person name="Arold S.T."/>
            <person name="Gojobori T."/>
            <person name="van der Linden C.G."/>
            <person name="van Loo E.N."/>
            <person name="Jellen E.N."/>
            <person name="Maughan P.J."/>
            <person name="Tester M."/>
        </authorList>
    </citation>
    <scope>NUCLEOTIDE SEQUENCE [LARGE SCALE GENOMIC DNA]</scope>
    <source>
        <strain evidence="7">cv. PI 614886</strain>
    </source>
</reference>
<dbReference type="Gramene" id="AUR62029441-RA">
    <property type="protein sequence ID" value="AUR62029441-RA:cds"/>
    <property type="gene ID" value="AUR62029441"/>
</dbReference>
<proteinExistence type="inferred from homology"/>
<comment type="similarity">
    <text evidence="1 6">Belongs to the copper transporter (Ctr) (TC 1.A.56) family. SLC31A subfamily.</text>
</comment>
<keyword evidence="3 6" id="KW-0187">Copper transport</keyword>
<dbReference type="SMR" id="A0A803MHI9"/>
<evidence type="ECO:0000256" key="5">
    <source>
        <dbReference type="ARBA" id="ARBA00023136"/>
    </source>
</evidence>
<keyword evidence="6" id="KW-0186">Copper</keyword>